<dbReference type="InterPro" id="IPR051953">
    <property type="entry name" value="Plant_SW-associated_TFs"/>
</dbReference>
<dbReference type="InParanoid" id="A0A3Q7EBV8"/>
<dbReference type="Proteomes" id="UP000004994">
    <property type="component" value="Chromosome 1"/>
</dbReference>
<protein>
    <recommendedName>
        <fullName evidence="7">HTH myb-type domain-containing protein</fullName>
    </recommendedName>
</protein>
<dbReference type="InterPro" id="IPR009057">
    <property type="entry name" value="Homeodomain-like_sf"/>
</dbReference>
<dbReference type="PANTHER" id="PTHR47997:SF90">
    <property type="entry name" value="TRANSCRIPTION FACTOR MYB86-LIKE"/>
    <property type="match status" value="1"/>
</dbReference>
<evidence type="ECO:0000313" key="8">
    <source>
        <dbReference type="EnsemblPlants" id="Solyc01g016770.1.1.1"/>
    </source>
</evidence>
<keyword evidence="3" id="KW-0805">Transcription regulation</keyword>
<evidence type="ECO:0000259" key="7">
    <source>
        <dbReference type="PROSITE" id="PS51294"/>
    </source>
</evidence>
<organism evidence="8">
    <name type="scientific">Solanum lycopersicum</name>
    <name type="common">Tomato</name>
    <name type="synonym">Lycopersicon esculentum</name>
    <dbReference type="NCBI Taxonomy" id="4081"/>
    <lineage>
        <taxon>Eukaryota</taxon>
        <taxon>Viridiplantae</taxon>
        <taxon>Streptophyta</taxon>
        <taxon>Embryophyta</taxon>
        <taxon>Tracheophyta</taxon>
        <taxon>Spermatophyta</taxon>
        <taxon>Magnoliopsida</taxon>
        <taxon>eudicotyledons</taxon>
        <taxon>Gunneridae</taxon>
        <taxon>Pentapetalae</taxon>
        <taxon>asterids</taxon>
        <taxon>lamiids</taxon>
        <taxon>Solanales</taxon>
        <taxon>Solanaceae</taxon>
        <taxon>Solanoideae</taxon>
        <taxon>Solaneae</taxon>
        <taxon>Solanum</taxon>
        <taxon>Solanum subgen. Lycopersicon</taxon>
    </lineage>
</organism>
<dbReference type="GO" id="GO:0005634">
    <property type="term" value="C:nucleus"/>
    <property type="evidence" value="ECO:0007669"/>
    <property type="project" value="UniProtKB-SubCell"/>
</dbReference>
<dbReference type="InterPro" id="IPR001005">
    <property type="entry name" value="SANT/Myb"/>
</dbReference>
<sequence length="55" mass="6290">MPDLKMGCFSEQEECIIIDLHIILGSRRSQIAKHLPGRTDNEVTNFLNSFITKKT</sequence>
<evidence type="ECO:0000256" key="2">
    <source>
        <dbReference type="ARBA" id="ARBA00022737"/>
    </source>
</evidence>
<evidence type="ECO:0000256" key="6">
    <source>
        <dbReference type="ARBA" id="ARBA00023242"/>
    </source>
</evidence>
<dbReference type="Gene3D" id="1.10.10.60">
    <property type="entry name" value="Homeodomain-like"/>
    <property type="match status" value="1"/>
</dbReference>
<comment type="subcellular location">
    <subcellularLocation>
        <location evidence="1">Nucleus</location>
    </subcellularLocation>
</comment>
<keyword evidence="2" id="KW-0677">Repeat</keyword>
<name>A0A3Q7EBV8_SOLLC</name>
<keyword evidence="9" id="KW-1185">Reference proteome</keyword>
<dbReference type="Gramene" id="Solyc01g016770.1.1">
    <property type="protein sequence ID" value="Solyc01g016770.1.1.1"/>
    <property type="gene ID" value="Solyc01g016770.1"/>
</dbReference>
<proteinExistence type="predicted"/>
<dbReference type="SUPFAM" id="SSF46689">
    <property type="entry name" value="Homeodomain-like"/>
    <property type="match status" value="1"/>
</dbReference>
<dbReference type="AlphaFoldDB" id="A0A3Q7EBV8"/>
<dbReference type="SMART" id="SM00717">
    <property type="entry name" value="SANT"/>
    <property type="match status" value="1"/>
</dbReference>
<feature type="domain" description="HTH myb-type" evidence="7">
    <location>
        <begin position="1"/>
        <end position="55"/>
    </location>
</feature>
<accession>A0A3Q7EBV8</accession>
<dbReference type="GO" id="GO:0000976">
    <property type="term" value="F:transcription cis-regulatory region binding"/>
    <property type="evidence" value="ECO:0007669"/>
    <property type="project" value="UniProtKB-ARBA"/>
</dbReference>
<dbReference type="Pfam" id="PF00249">
    <property type="entry name" value="Myb_DNA-binding"/>
    <property type="match status" value="1"/>
</dbReference>
<dbReference type="PaxDb" id="4081-Solyc01g016770.1.1"/>
<reference evidence="8" key="1">
    <citation type="journal article" date="2012" name="Nature">
        <title>The tomato genome sequence provides insights into fleshy fruit evolution.</title>
        <authorList>
            <consortium name="Tomato Genome Consortium"/>
        </authorList>
    </citation>
    <scope>NUCLEOTIDE SEQUENCE [LARGE SCALE GENOMIC DNA]</scope>
    <source>
        <strain evidence="8">cv. Heinz 1706</strain>
    </source>
</reference>
<dbReference type="EnsemblPlants" id="Solyc01g016770.1.1">
    <property type="protein sequence ID" value="Solyc01g016770.1.1.1"/>
    <property type="gene ID" value="Solyc01g016770.1"/>
</dbReference>
<dbReference type="CDD" id="cd00167">
    <property type="entry name" value="SANT"/>
    <property type="match status" value="1"/>
</dbReference>
<dbReference type="GO" id="GO:0010597">
    <property type="term" value="P:green leaf volatile biosynthetic process"/>
    <property type="evidence" value="ECO:0007669"/>
    <property type="project" value="UniProtKB-ARBA"/>
</dbReference>
<dbReference type="PROSITE" id="PS51294">
    <property type="entry name" value="HTH_MYB"/>
    <property type="match status" value="1"/>
</dbReference>
<keyword evidence="6" id="KW-0539">Nucleus</keyword>
<dbReference type="PANTHER" id="PTHR47997">
    <property type="entry name" value="MYB DOMAIN PROTEIN 55"/>
    <property type="match status" value="1"/>
</dbReference>
<reference evidence="8" key="2">
    <citation type="submission" date="2019-01" db="UniProtKB">
        <authorList>
            <consortium name="EnsemblPlants"/>
        </authorList>
    </citation>
    <scope>IDENTIFICATION</scope>
    <source>
        <strain evidence="8">cv. Heinz 1706</strain>
    </source>
</reference>
<evidence type="ECO:0000256" key="5">
    <source>
        <dbReference type="ARBA" id="ARBA00023163"/>
    </source>
</evidence>
<dbReference type="SMR" id="A0A3Q7EBV8"/>
<evidence type="ECO:0000256" key="4">
    <source>
        <dbReference type="ARBA" id="ARBA00023125"/>
    </source>
</evidence>
<evidence type="ECO:0000256" key="3">
    <source>
        <dbReference type="ARBA" id="ARBA00023015"/>
    </source>
</evidence>
<keyword evidence="5" id="KW-0804">Transcription</keyword>
<evidence type="ECO:0000313" key="9">
    <source>
        <dbReference type="Proteomes" id="UP000004994"/>
    </source>
</evidence>
<keyword evidence="4" id="KW-0238">DNA-binding</keyword>
<evidence type="ECO:0000256" key="1">
    <source>
        <dbReference type="ARBA" id="ARBA00004123"/>
    </source>
</evidence>
<dbReference type="InterPro" id="IPR017930">
    <property type="entry name" value="Myb_dom"/>
</dbReference>